<organism evidence="2 3">
    <name type="scientific">Helicobacter japonicus</name>
    <dbReference type="NCBI Taxonomy" id="425400"/>
    <lineage>
        <taxon>Bacteria</taxon>
        <taxon>Pseudomonadati</taxon>
        <taxon>Campylobacterota</taxon>
        <taxon>Epsilonproteobacteria</taxon>
        <taxon>Campylobacterales</taxon>
        <taxon>Helicobacteraceae</taxon>
        <taxon>Helicobacter</taxon>
    </lineage>
</organism>
<dbReference type="OrthoDB" id="9789585at2"/>
<proteinExistence type="predicted"/>
<dbReference type="Gene3D" id="3.40.250.10">
    <property type="entry name" value="Rhodanese-like domain"/>
    <property type="match status" value="1"/>
</dbReference>
<name>A0A4V6I4E2_9HELI</name>
<evidence type="ECO:0000313" key="3">
    <source>
        <dbReference type="Proteomes" id="UP000029707"/>
    </source>
</evidence>
<accession>A0A4V6I4E2</accession>
<dbReference type="CDD" id="cd00158">
    <property type="entry name" value="RHOD"/>
    <property type="match status" value="1"/>
</dbReference>
<gene>
    <name evidence="2" type="ORF">LS65_001525</name>
</gene>
<dbReference type="InterPro" id="IPR036873">
    <property type="entry name" value="Rhodanese-like_dom_sf"/>
</dbReference>
<dbReference type="PROSITE" id="PS50206">
    <property type="entry name" value="RHODANESE_3"/>
    <property type="match status" value="1"/>
</dbReference>
<dbReference type="RefSeq" id="WP_094777057.1">
    <property type="nucleotide sequence ID" value="NZ_CAJUDB010000012.1"/>
</dbReference>
<reference evidence="2 3" key="1">
    <citation type="journal article" date="2014" name="Genome Announc.">
        <title>Draft genome sequences of eight enterohepatic helicobacter species isolated from both laboratory and wild rodents.</title>
        <authorList>
            <person name="Sheh A."/>
            <person name="Shen Z."/>
            <person name="Fox J.G."/>
        </authorList>
    </citation>
    <scope>NUCLEOTIDE SEQUENCE [LARGE SCALE GENOMIC DNA]</scope>
    <source>
        <strain evidence="2 3">MIT 01-6451</strain>
    </source>
</reference>
<dbReference type="Pfam" id="PF00581">
    <property type="entry name" value="Rhodanese"/>
    <property type="match status" value="1"/>
</dbReference>
<dbReference type="SUPFAM" id="SSF52821">
    <property type="entry name" value="Rhodanese/Cell cycle control phosphatase"/>
    <property type="match status" value="1"/>
</dbReference>
<dbReference type="Proteomes" id="UP000029707">
    <property type="component" value="Unassembled WGS sequence"/>
</dbReference>
<evidence type="ECO:0000259" key="1">
    <source>
        <dbReference type="PROSITE" id="PS50206"/>
    </source>
</evidence>
<protein>
    <submittedName>
        <fullName evidence="2">Rhodanese-like domain-containing protein</fullName>
    </submittedName>
</protein>
<dbReference type="STRING" id="425400.LS65_03695"/>
<feature type="domain" description="Rhodanese" evidence="1">
    <location>
        <begin position="97"/>
        <end position="214"/>
    </location>
</feature>
<dbReference type="AlphaFoldDB" id="A0A4V6I4E2"/>
<dbReference type="InterPro" id="IPR001763">
    <property type="entry name" value="Rhodanese-like_dom"/>
</dbReference>
<sequence>MKKILIFGLCFVFWACSDSTHTHNNESDAVLLVESYPQVVEIIEKRAAGDMQGATQVQDSILKAGVGQNIIDDNISLITRAFTSGYELVLPNDIKGKLDDYIIISTLPRGIYNLGLIPTSKHFEFALSPSLNADGSEWNWEADALSRPQEEFIQLLGDDKNAKILFYDGGEHIYAPMGSAHIAIMWAKHLGYTQLYRLVGGFSAWKDLGLPVTTEKPHCCEM</sequence>
<dbReference type="SMART" id="SM00450">
    <property type="entry name" value="RHOD"/>
    <property type="match status" value="1"/>
</dbReference>
<dbReference type="EMBL" id="JRMQ02000001">
    <property type="protein sequence ID" value="TLE03473.1"/>
    <property type="molecule type" value="Genomic_DNA"/>
</dbReference>
<evidence type="ECO:0000313" key="2">
    <source>
        <dbReference type="EMBL" id="TLE03473.1"/>
    </source>
</evidence>
<keyword evidence="3" id="KW-1185">Reference proteome</keyword>
<comment type="caution">
    <text evidence="2">The sequence shown here is derived from an EMBL/GenBank/DDBJ whole genome shotgun (WGS) entry which is preliminary data.</text>
</comment>